<proteinExistence type="predicted"/>
<dbReference type="EMBL" id="BQKI01000004">
    <property type="protein sequence ID" value="GJM92756.1"/>
    <property type="molecule type" value="Genomic_DNA"/>
</dbReference>
<accession>A0AAV5C3B3</accession>
<dbReference type="Proteomes" id="UP001054889">
    <property type="component" value="Unassembled WGS sequence"/>
</dbReference>
<reference evidence="1" key="1">
    <citation type="journal article" date="2018" name="DNA Res.">
        <title>Multiple hybrid de novo genome assembly of finger millet, an orphan allotetraploid crop.</title>
        <authorList>
            <person name="Hatakeyama M."/>
            <person name="Aluri S."/>
            <person name="Balachadran M.T."/>
            <person name="Sivarajan S.R."/>
            <person name="Patrignani A."/>
            <person name="Gruter S."/>
            <person name="Poveda L."/>
            <person name="Shimizu-Inatsugi R."/>
            <person name="Baeten J."/>
            <person name="Francoijs K.J."/>
            <person name="Nataraja K.N."/>
            <person name="Reddy Y.A.N."/>
            <person name="Phadnis S."/>
            <person name="Ravikumar R.L."/>
            <person name="Schlapbach R."/>
            <person name="Sreeman S.M."/>
            <person name="Shimizu K.K."/>
        </authorList>
    </citation>
    <scope>NUCLEOTIDE SEQUENCE</scope>
</reference>
<evidence type="ECO:0000313" key="2">
    <source>
        <dbReference type="Proteomes" id="UP001054889"/>
    </source>
</evidence>
<comment type="caution">
    <text evidence="1">The sequence shown here is derived from an EMBL/GenBank/DDBJ whole genome shotgun (WGS) entry which is preliminary data.</text>
</comment>
<organism evidence="1 2">
    <name type="scientific">Eleusine coracana subsp. coracana</name>
    <dbReference type="NCBI Taxonomy" id="191504"/>
    <lineage>
        <taxon>Eukaryota</taxon>
        <taxon>Viridiplantae</taxon>
        <taxon>Streptophyta</taxon>
        <taxon>Embryophyta</taxon>
        <taxon>Tracheophyta</taxon>
        <taxon>Spermatophyta</taxon>
        <taxon>Magnoliopsida</taxon>
        <taxon>Liliopsida</taxon>
        <taxon>Poales</taxon>
        <taxon>Poaceae</taxon>
        <taxon>PACMAD clade</taxon>
        <taxon>Chloridoideae</taxon>
        <taxon>Cynodonteae</taxon>
        <taxon>Eleusininae</taxon>
        <taxon>Eleusine</taxon>
    </lineage>
</organism>
<gene>
    <name evidence="1" type="primary">ga09251</name>
    <name evidence="1" type="ORF">PR202_ga09251</name>
</gene>
<protein>
    <submittedName>
        <fullName evidence="1">Uncharacterized protein</fullName>
    </submittedName>
</protein>
<reference evidence="1" key="2">
    <citation type="submission" date="2021-12" db="EMBL/GenBank/DDBJ databases">
        <title>Resequencing data analysis of finger millet.</title>
        <authorList>
            <person name="Hatakeyama M."/>
            <person name="Aluri S."/>
            <person name="Balachadran M.T."/>
            <person name="Sivarajan S.R."/>
            <person name="Poveda L."/>
            <person name="Shimizu-Inatsugi R."/>
            <person name="Schlapbach R."/>
            <person name="Sreeman S.M."/>
            <person name="Shimizu K.K."/>
        </authorList>
    </citation>
    <scope>NUCLEOTIDE SEQUENCE</scope>
</reference>
<name>A0AAV5C3B3_ELECO</name>
<dbReference type="PANTHER" id="PTHR31789:SF4">
    <property type="entry name" value="OS01G0817800 PROTEIN"/>
    <property type="match status" value="1"/>
</dbReference>
<sequence>MFAHSDHNCSKPRYGGCSISNQLDWRVPTLPAVARAHPDPFIVSCRGAHVRAVESMEAHRRQLAHWLNRGRRRSGIQEYNFCEEFDTHDSTEKSSFELTSLRDRSGVCEILGASDIIFALSASGICTALSRVTKRRICILNVDPDQVIRSMFYNKANDSIITVSAFASEDFKILSCRMTPIECALFVRQAKPDAGFGLFEKEILNEQSFLEVDDVNGKILIYSDPDSCLIELFHFFSQIRDCSLAEVSRTEFVKPTSVIFLQQLHLFLTFHGRSILQSDYYAACSININDISTGKSLAKIRAGDLCKQKKTLEFQYTPSEALMDVTALYYDDAHEEIYTGNSEGFVHMWSS</sequence>
<dbReference type="AlphaFoldDB" id="A0AAV5C3B3"/>
<evidence type="ECO:0000313" key="1">
    <source>
        <dbReference type="EMBL" id="GJM92756.1"/>
    </source>
</evidence>
<dbReference type="InterPro" id="IPR057221">
    <property type="entry name" value="DUF7899"/>
</dbReference>
<keyword evidence="2" id="KW-1185">Reference proteome</keyword>
<dbReference type="PANTHER" id="PTHR31789">
    <property type="entry name" value="OS05G0482600 PROTEIN"/>
    <property type="match status" value="1"/>
</dbReference>
<dbReference type="Pfam" id="PF25463">
    <property type="entry name" value="DUF7899"/>
    <property type="match status" value="1"/>
</dbReference>